<dbReference type="PANTHER" id="PTHR46211:SF1">
    <property type="entry name" value="GLYCEROPHOSPHODIESTER PHOSPHODIESTERASE, CYTOPLASMIC"/>
    <property type="match status" value="1"/>
</dbReference>
<organism evidence="2 3">
    <name type="scientific">Lactococcus termiticola</name>
    <dbReference type="NCBI Taxonomy" id="2169526"/>
    <lineage>
        <taxon>Bacteria</taxon>
        <taxon>Bacillati</taxon>
        <taxon>Bacillota</taxon>
        <taxon>Bacilli</taxon>
        <taxon>Lactobacillales</taxon>
        <taxon>Streptococcaceae</taxon>
        <taxon>Lactococcus</taxon>
    </lineage>
</organism>
<dbReference type="GO" id="GO:0008081">
    <property type="term" value="F:phosphoric diester hydrolase activity"/>
    <property type="evidence" value="ECO:0007669"/>
    <property type="project" value="InterPro"/>
</dbReference>
<gene>
    <name evidence="2" type="primary">ugpQ_1</name>
    <name evidence="2" type="ORF">NtB2_00829</name>
</gene>
<keyword evidence="3" id="KW-1185">Reference proteome</keyword>
<dbReference type="Gene3D" id="3.20.20.190">
    <property type="entry name" value="Phosphatidylinositol (PI) phosphodiesterase"/>
    <property type="match status" value="1"/>
</dbReference>
<comment type="caution">
    <text evidence="2">The sequence shown here is derived from an EMBL/GenBank/DDBJ whole genome shotgun (WGS) entry which is preliminary data.</text>
</comment>
<evidence type="ECO:0000259" key="1">
    <source>
        <dbReference type="PROSITE" id="PS51704"/>
    </source>
</evidence>
<dbReference type="AlphaFoldDB" id="A0A2R5HH80"/>
<dbReference type="PANTHER" id="PTHR46211">
    <property type="entry name" value="GLYCEROPHOSPHORYL DIESTER PHOSPHODIESTERASE"/>
    <property type="match status" value="1"/>
</dbReference>
<dbReference type="CDD" id="cd08563">
    <property type="entry name" value="GDPD_TtGDE_like"/>
    <property type="match status" value="1"/>
</dbReference>
<evidence type="ECO:0000313" key="3">
    <source>
        <dbReference type="Proteomes" id="UP000245021"/>
    </source>
</evidence>
<dbReference type="RefSeq" id="WP_109245680.1">
    <property type="nucleotide sequence ID" value="NZ_BFFO01000004.1"/>
</dbReference>
<dbReference type="GO" id="GO:0006629">
    <property type="term" value="P:lipid metabolic process"/>
    <property type="evidence" value="ECO:0007669"/>
    <property type="project" value="InterPro"/>
</dbReference>
<accession>A0A2R5HH80</accession>
<dbReference type="InterPro" id="IPR017946">
    <property type="entry name" value="PLC-like_Pdiesterase_TIM-brl"/>
</dbReference>
<feature type="domain" description="GP-PDE" evidence="1">
    <location>
        <begin position="4"/>
        <end position="241"/>
    </location>
</feature>
<dbReference type="OrthoDB" id="384721at2"/>
<dbReference type="EMBL" id="BFFO01000004">
    <property type="protein sequence ID" value="GBG96705.1"/>
    <property type="molecule type" value="Genomic_DNA"/>
</dbReference>
<dbReference type="SUPFAM" id="SSF51695">
    <property type="entry name" value="PLC-like phosphodiesterases"/>
    <property type="match status" value="1"/>
</dbReference>
<dbReference type="Proteomes" id="UP000245021">
    <property type="component" value="Unassembled WGS sequence"/>
</dbReference>
<proteinExistence type="predicted"/>
<dbReference type="Pfam" id="PF03009">
    <property type="entry name" value="GDPD"/>
    <property type="match status" value="1"/>
</dbReference>
<evidence type="ECO:0000313" key="2">
    <source>
        <dbReference type="EMBL" id="GBG96705.1"/>
    </source>
</evidence>
<reference evidence="2 3" key="1">
    <citation type="journal article" date="2018" name="Genome Announc.">
        <title>Draft Genome Sequence of Lactococcus sp. Strain NtB2 (JCM 32569), Isolated from the Gut of the Higher Termite Nasutitermes takasagoensis.</title>
        <authorList>
            <person name="Noda S."/>
            <person name="Aihara C."/>
            <person name="Yuki M."/>
            <person name="Ohkuma M."/>
        </authorList>
    </citation>
    <scope>NUCLEOTIDE SEQUENCE [LARGE SCALE GENOMIC DNA]</scope>
    <source>
        <strain evidence="2 3">NtB2</strain>
    </source>
</reference>
<name>A0A2R5HH80_9LACT</name>
<sequence length="249" mass="28133">MSQTKILAHRGSSAYRPENMLEAFQLAIAQGADGIEIDVQFSKNGEIVVAHDEKIDRVSNGQGYIKDYSLTELKAFDFNQKFPEQDRAEIPTLRELYSLIKDSKLTVNCEFKTTEVLYPGLVKATIKLAEEFELTDRILYSSFNHYSLKEAKAISPKSEIGLLYELAMVDPWLYAQHVGAEYIHPPYQVIQHLPETVKACHEAGIGVNVWTANDSEVMKAMFEAGVDSIITDKPDLALKIRQEFEEKKA</sequence>
<dbReference type="InterPro" id="IPR030395">
    <property type="entry name" value="GP_PDE_dom"/>
</dbReference>
<protein>
    <submittedName>
        <fullName evidence="2">Glycerophosphoryl diester phosphodiesterase</fullName>
    </submittedName>
</protein>
<dbReference type="PROSITE" id="PS51704">
    <property type="entry name" value="GP_PDE"/>
    <property type="match status" value="1"/>
</dbReference>